<dbReference type="SMART" id="SM00174">
    <property type="entry name" value="RHO"/>
    <property type="match status" value="1"/>
</dbReference>
<dbReference type="SMART" id="SM00175">
    <property type="entry name" value="RAB"/>
    <property type="match status" value="1"/>
</dbReference>
<reference evidence="3" key="1">
    <citation type="submission" date="2022-10" db="EMBL/GenBank/DDBJ databases">
        <title>Novel sulphate-reducing endosymbionts in the free-living metamonad Anaeramoeba.</title>
        <authorList>
            <person name="Jerlstrom-Hultqvist J."/>
            <person name="Cepicka I."/>
            <person name="Gallot-Lavallee L."/>
            <person name="Salas-Leiva D."/>
            <person name="Curtis B.A."/>
            <person name="Zahonova K."/>
            <person name="Pipaliya S."/>
            <person name="Dacks J."/>
            <person name="Roger A.J."/>
        </authorList>
    </citation>
    <scope>NUCLEOTIDE SEQUENCE</scope>
    <source>
        <strain evidence="3">BMAN</strain>
    </source>
</reference>
<keyword evidence="1" id="KW-0547">Nucleotide-binding</keyword>
<dbReference type="SMART" id="SM00173">
    <property type="entry name" value="RAS"/>
    <property type="match status" value="1"/>
</dbReference>
<dbReference type="GO" id="GO:0005525">
    <property type="term" value="F:GTP binding"/>
    <property type="evidence" value="ECO:0007669"/>
    <property type="project" value="InterPro"/>
</dbReference>
<dbReference type="CDD" id="cd18186">
    <property type="entry name" value="BTB_POZ_ZBTB_KLHL-like"/>
    <property type="match status" value="1"/>
</dbReference>
<dbReference type="InterPro" id="IPR001806">
    <property type="entry name" value="Small_GTPase"/>
</dbReference>
<dbReference type="InterPro" id="IPR000210">
    <property type="entry name" value="BTB/POZ_dom"/>
</dbReference>
<dbReference type="Gene3D" id="3.40.50.300">
    <property type="entry name" value="P-loop containing nucleotide triphosphate hydrolases"/>
    <property type="match status" value="1"/>
</dbReference>
<evidence type="ECO:0000256" key="1">
    <source>
        <dbReference type="ARBA" id="ARBA00022741"/>
    </source>
</evidence>
<dbReference type="SMART" id="SM00225">
    <property type="entry name" value="BTB"/>
    <property type="match status" value="1"/>
</dbReference>
<dbReference type="InterPro" id="IPR027417">
    <property type="entry name" value="P-loop_NTPase"/>
</dbReference>
<dbReference type="OrthoDB" id="6359816at2759"/>
<dbReference type="PROSITE" id="PS50097">
    <property type="entry name" value="BTB"/>
    <property type="match status" value="1"/>
</dbReference>
<organism evidence="3 4">
    <name type="scientific">Anaeramoeba ignava</name>
    <name type="common">Anaerobic marine amoeba</name>
    <dbReference type="NCBI Taxonomy" id="1746090"/>
    <lineage>
        <taxon>Eukaryota</taxon>
        <taxon>Metamonada</taxon>
        <taxon>Anaeramoebidae</taxon>
        <taxon>Anaeramoeba</taxon>
    </lineage>
</organism>
<evidence type="ECO:0000259" key="2">
    <source>
        <dbReference type="PROSITE" id="PS50097"/>
    </source>
</evidence>
<proteinExistence type="predicted"/>
<dbReference type="Gene3D" id="3.30.710.10">
    <property type="entry name" value="Potassium Channel Kv1.1, Chain A"/>
    <property type="match status" value="1"/>
</dbReference>
<dbReference type="CDD" id="cd00154">
    <property type="entry name" value="Rab"/>
    <property type="match status" value="1"/>
</dbReference>
<protein>
    <submittedName>
        <fullName evidence="3">Ras di-ras and rheb family members of small gtpase superfamily</fullName>
    </submittedName>
</protein>
<dbReference type="SUPFAM" id="SSF52540">
    <property type="entry name" value="P-loop containing nucleoside triphosphate hydrolases"/>
    <property type="match status" value="1"/>
</dbReference>
<name>A0A9Q0LJU3_ANAIG</name>
<dbReference type="Pfam" id="PF00651">
    <property type="entry name" value="BTB"/>
    <property type="match status" value="1"/>
</dbReference>
<dbReference type="PROSITE" id="PS51419">
    <property type="entry name" value="RAB"/>
    <property type="match status" value="1"/>
</dbReference>
<dbReference type="SUPFAM" id="SSF54695">
    <property type="entry name" value="POZ domain"/>
    <property type="match status" value="1"/>
</dbReference>
<dbReference type="PANTHER" id="PTHR47978">
    <property type="match status" value="1"/>
</dbReference>
<evidence type="ECO:0000313" key="3">
    <source>
        <dbReference type="EMBL" id="KAJ5074766.1"/>
    </source>
</evidence>
<dbReference type="PROSITE" id="PS51421">
    <property type="entry name" value="RAS"/>
    <property type="match status" value="1"/>
</dbReference>
<dbReference type="PRINTS" id="PR00449">
    <property type="entry name" value="RASTRNSFRMNG"/>
</dbReference>
<dbReference type="AlphaFoldDB" id="A0A9Q0LJU3"/>
<dbReference type="EMBL" id="JAPDFW010000069">
    <property type="protein sequence ID" value="KAJ5074766.1"/>
    <property type="molecule type" value="Genomic_DNA"/>
</dbReference>
<evidence type="ECO:0000313" key="4">
    <source>
        <dbReference type="Proteomes" id="UP001149090"/>
    </source>
</evidence>
<feature type="domain" description="BTB" evidence="2">
    <location>
        <begin position="289"/>
        <end position="355"/>
    </location>
</feature>
<comment type="caution">
    <text evidence="3">The sequence shown here is derived from an EMBL/GenBank/DDBJ whole genome shotgun (WGS) entry which is preliminary data.</text>
</comment>
<keyword evidence="4" id="KW-1185">Reference proteome</keyword>
<sequence>MQIFIFGNAETGKQSIVLRYYHDRFIEETVSLFHEDAFQKKIIFEEKEIIVESIVSAKEKPYSDYSPAVASASDCLFFVYSIDSEDSFNQIPSHYQILKGGFNDLQKFELIPKFLIANKIDLKDQRKILFEKGLHFAKKNGMHFIEVSAKTDENIQLLFEKAVAEVIKTRDPLFPFLKTFQQEMIQFFERKEFTDFSFHFENTNEEPIPLHSLILKYRLGNDFEPKLQILKNSEKDDVIQFLKCVYSGLERFYSSKTLELSQKSGIEIKIGRENLIEDMKKLDLDQQSKDFEIVVKNRKIKVHKIILALRSEVYREMFNKVKDDSGKVKDYTNSKFSSIQTLIQFFYTDTIEEAISMETIEELKEAQDFYQLNPQSSLSVQLKYFEKKKKEQKGNKCLIF</sequence>
<accession>A0A9Q0LJU3</accession>
<dbReference type="GO" id="GO:0003924">
    <property type="term" value="F:GTPase activity"/>
    <property type="evidence" value="ECO:0007669"/>
    <property type="project" value="InterPro"/>
</dbReference>
<dbReference type="InterPro" id="IPR011333">
    <property type="entry name" value="SKP1/BTB/POZ_sf"/>
</dbReference>
<dbReference type="Pfam" id="PF00071">
    <property type="entry name" value="Ras"/>
    <property type="match status" value="1"/>
</dbReference>
<gene>
    <name evidence="3" type="ORF">M0811_08121</name>
</gene>
<dbReference type="Proteomes" id="UP001149090">
    <property type="component" value="Unassembled WGS sequence"/>
</dbReference>